<keyword evidence="3" id="KW-1185">Reference proteome</keyword>
<protein>
    <submittedName>
        <fullName evidence="2">Uncharacterized protein</fullName>
    </submittedName>
</protein>
<gene>
    <name evidence="2" type="ORF">EYF80_019531</name>
</gene>
<name>A0A4Z2HXA7_9TELE</name>
<proteinExistence type="predicted"/>
<feature type="chain" id="PRO_5021486000" evidence="1">
    <location>
        <begin position="19"/>
        <end position="64"/>
    </location>
</feature>
<comment type="caution">
    <text evidence="2">The sequence shown here is derived from an EMBL/GenBank/DDBJ whole genome shotgun (WGS) entry which is preliminary data.</text>
</comment>
<dbReference type="Proteomes" id="UP000314294">
    <property type="component" value="Unassembled WGS sequence"/>
</dbReference>
<sequence>MQTVTVLSLVSIMGLSEGLSVRSSFWLEEEQEMGGLPGTMQGELGMMSWGIRPMLWDMGVRYDV</sequence>
<evidence type="ECO:0000313" key="3">
    <source>
        <dbReference type="Proteomes" id="UP000314294"/>
    </source>
</evidence>
<organism evidence="2 3">
    <name type="scientific">Liparis tanakae</name>
    <name type="common">Tanaka's snailfish</name>
    <dbReference type="NCBI Taxonomy" id="230148"/>
    <lineage>
        <taxon>Eukaryota</taxon>
        <taxon>Metazoa</taxon>
        <taxon>Chordata</taxon>
        <taxon>Craniata</taxon>
        <taxon>Vertebrata</taxon>
        <taxon>Euteleostomi</taxon>
        <taxon>Actinopterygii</taxon>
        <taxon>Neopterygii</taxon>
        <taxon>Teleostei</taxon>
        <taxon>Neoteleostei</taxon>
        <taxon>Acanthomorphata</taxon>
        <taxon>Eupercaria</taxon>
        <taxon>Perciformes</taxon>
        <taxon>Cottioidei</taxon>
        <taxon>Cottales</taxon>
        <taxon>Liparidae</taxon>
        <taxon>Liparis</taxon>
    </lineage>
</organism>
<evidence type="ECO:0000313" key="2">
    <source>
        <dbReference type="EMBL" id="TNN70317.1"/>
    </source>
</evidence>
<feature type="signal peptide" evidence="1">
    <location>
        <begin position="1"/>
        <end position="18"/>
    </location>
</feature>
<reference evidence="2 3" key="1">
    <citation type="submission" date="2019-03" db="EMBL/GenBank/DDBJ databases">
        <title>First draft genome of Liparis tanakae, snailfish: a comprehensive survey of snailfish specific genes.</title>
        <authorList>
            <person name="Kim W."/>
            <person name="Song I."/>
            <person name="Jeong J.-H."/>
            <person name="Kim D."/>
            <person name="Kim S."/>
            <person name="Ryu S."/>
            <person name="Song J.Y."/>
            <person name="Lee S.K."/>
        </authorList>
    </citation>
    <scope>NUCLEOTIDE SEQUENCE [LARGE SCALE GENOMIC DNA]</scope>
    <source>
        <tissue evidence="2">Muscle</tissue>
    </source>
</reference>
<dbReference type="AlphaFoldDB" id="A0A4Z2HXA7"/>
<keyword evidence="1" id="KW-0732">Signal</keyword>
<accession>A0A4Z2HXA7</accession>
<dbReference type="EMBL" id="SRLO01000165">
    <property type="protein sequence ID" value="TNN70317.1"/>
    <property type="molecule type" value="Genomic_DNA"/>
</dbReference>
<evidence type="ECO:0000256" key="1">
    <source>
        <dbReference type="SAM" id="SignalP"/>
    </source>
</evidence>